<keyword evidence="6 15" id="KW-0808">Transferase</keyword>
<evidence type="ECO:0000256" key="7">
    <source>
        <dbReference type="ARBA" id="ARBA00022723"/>
    </source>
</evidence>
<dbReference type="Proteomes" id="UP000017836">
    <property type="component" value="Unassembled WGS sequence"/>
</dbReference>
<dbReference type="PANTHER" id="PTHR20973:SF0">
    <property type="entry name" value="NON-STRUCTURAL MAINTENANCE OF CHROMOSOMES ELEMENT 1 HOMOLOG"/>
    <property type="match status" value="1"/>
</dbReference>
<evidence type="ECO:0000256" key="4">
    <source>
        <dbReference type="ARBA" id="ARBA00012483"/>
    </source>
</evidence>
<dbReference type="EC" id="2.3.2.27" evidence="4 15"/>
<feature type="region of interest" description="Disordered" evidence="16">
    <location>
        <begin position="284"/>
        <end position="306"/>
    </location>
</feature>
<evidence type="ECO:0000256" key="8">
    <source>
        <dbReference type="ARBA" id="ARBA00022763"/>
    </source>
</evidence>
<keyword evidence="19" id="KW-1185">Reference proteome</keyword>
<dbReference type="InterPro" id="IPR013083">
    <property type="entry name" value="Znf_RING/FYVE/PHD"/>
</dbReference>
<dbReference type="EMBL" id="KI395058">
    <property type="protein sequence ID" value="ERM99042.1"/>
    <property type="molecule type" value="Genomic_DNA"/>
</dbReference>
<comment type="catalytic activity">
    <reaction evidence="1 15">
        <text>S-ubiquitinyl-[E2 ubiquitin-conjugating enzyme]-L-cysteine + [acceptor protein]-L-lysine = [E2 ubiquitin-conjugating enzyme]-L-cysteine + N(6)-ubiquitinyl-[acceptor protein]-L-lysine.</text>
        <dbReference type="EC" id="2.3.2.27"/>
    </reaction>
</comment>
<keyword evidence="7 15" id="KW-0479">Metal-binding</keyword>
<evidence type="ECO:0000256" key="12">
    <source>
        <dbReference type="ARBA" id="ARBA00023172"/>
    </source>
</evidence>
<dbReference type="Gene3D" id="1.10.10.10">
    <property type="entry name" value="Winged helix-like DNA-binding domain superfamily/Winged helix DNA-binding domain"/>
    <property type="match status" value="1"/>
</dbReference>
<dbReference type="FunFam" id="3.90.1150.220:FF:000002">
    <property type="entry name" value="Non-structural maintenance of chromosomes element 1"/>
    <property type="match status" value="1"/>
</dbReference>
<evidence type="ECO:0000256" key="2">
    <source>
        <dbReference type="ARBA" id="ARBA00004123"/>
    </source>
</evidence>
<dbReference type="Gramene" id="ERM99042">
    <property type="protein sequence ID" value="ERM99042"/>
    <property type="gene ID" value="AMTR_s00101p00070200"/>
</dbReference>
<dbReference type="PANTHER" id="PTHR20973">
    <property type="entry name" value="NON-SMC ELEMENT 1-RELATED"/>
    <property type="match status" value="1"/>
</dbReference>
<dbReference type="GO" id="GO:0004842">
    <property type="term" value="F:ubiquitin-protein transferase activity"/>
    <property type="evidence" value="ECO:0000318"/>
    <property type="project" value="GO_Central"/>
</dbReference>
<keyword evidence="10 15" id="KW-0833">Ubl conjugation pathway</keyword>
<evidence type="ECO:0000256" key="16">
    <source>
        <dbReference type="SAM" id="MobiDB-lite"/>
    </source>
</evidence>
<dbReference type="InterPro" id="IPR036388">
    <property type="entry name" value="WH-like_DNA-bd_sf"/>
</dbReference>
<dbReference type="GO" id="GO:0030915">
    <property type="term" value="C:Smc5-Smc6 complex"/>
    <property type="evidence" value="ECO:0000318"/>
    <property type="project" value="GO_Central"/>
</dbReference>
<dbReference type="CDD" id="cd16493">
    <property type="entry name" value="RING-CH-C4HC3_NSE1"/>
    <property type="match status" value="1"/>
</dbReference>
<dbReference type="STRING" id="13333.W1NTZ6"/>
<evidence type="ECO:0000256" key="6">
    <source>
        <dbReference type="ARBA" id="ARBA00022679"/>
    </source>
</evidence>
<dbReference type="AlphaFoldDB" id="W1NTZ6"/>
<reference evidence="19" key="1">
    <citation type="journal article" date="2013" name="Science">
        <title>The Amborella genome and the evolution of flowering plants.</title>
        <authorList>
            <consortium name="Amborella Genome Project"/>
        </authorList>
    </citation>
    <scope>NUCLEOTIDE SEQUENCE [LARGE SCALE GENOMIC DNA]</scope>
</reference>
<name>W1NTZ6_AMBTC</name>
<dbReference type="eggNOG" id="KOG4718">
    <property type="taxonomic scope" value="Eukaryota"/>
</dbReference>
<evidence type="ECO:0000256" key="13">
    <source>
        <dbReference type="ARBA" id="ARBA00023204"/>
    </source>
</evidence>
<dbReference type="Pfam" id="PF08746">
    <property type="entry name" value="zf-RING-like"/>
    <property type="match status" value="1"/>
</dbReference>
<sequence>MAELNHKHHTLIQALLSRGPLKEKDFHLMFTDLTGKPAGGNQGKFNEYLLKINKQLSYVQFELRACRNQYDGDVYYGVVNSVADEQAKFGTKFSNPQIVYFKAIIEAIVQDASGQGSISNIDALNIRLEDQIGQDSRSSDSQVPAAFKQFTMSQKEKTLDDLVQNQWLCFTGDRRIGLGVRSFLDLRSWFRNMSIPSCDVCNEAGIKAESCPNGRCSVRIHDYCLRKKFSTKKAAMVCPSCETAWPVVETRDEEVGEEIGHVDPPRSSRKKLRTCKAESVNNFEAGPSQLSQPVTRRVTRSSQHLR</sequence>
<keyword evidence="12 15" id="KW-0233">DNA recombination</keyword>
<dbReference type="Pfam" id="PF07574">
    <property type="entry name" value="SMC_Nse1"/>
    <property type="match status" value="1"/>
</dbReference>
<accession>W1NTZ6</accession>
<organism evidence="18 19">
    <name type="scientific">Amborella trichopoda</name>
    <dbReference type="NCBI Taxonomy" id="13333"/>
    <lineage>
        <taxon>Eukaryota</taxon>
        <taxon>Viridiplantae</taxon>
        <taxon>Streptophyta</taxon>
        <taxon>Embryophyta</taxon>
        <taxon>Tracheophyta</taxon>
        <taxon>Spermatophyta</taxon>
        <taxon>Magnoliopsida</taxon>
        <taxon>Amborellales</taxon>
        <taxon>Amborellaceae</taxon>
        <taxon>Amborella</taxon>
    </lineage>
</organism>
<evidence type="ECO:0000256" key="9">
    <source>
        <dbReference type="ARBA" id="ARBA00022771"/>
    </source>
</evidence>
<comment type="similarity">
    <text evidence="3 15">Belongs to the NSE1 family.</text>
</comment>
<evidence type="ECO:0000259" key="17">
    <source>
        <dbReference type="Pfam" id="PF08746"/>
    </source>
</evidence>
<evidence type="ECO:0000256" key="3">
    <source>
        <dbReference type="ARBA" id="ARBA00010258"/>
    </source>
</evidence>
<evidence type="ECO:0000256" key="10">
    <source>
        <dbReference type="ARBA" id="ARBA00022786"/>
    </source>
</evidence>
<evidence type="ECO:0000256" key="14">
    <source>
        <dbReference type="ARBA" id="ARBA00023242"/>
    </source>
</evidence>
<keyword evidence="13 15" id="KW-0234">DNA repair</keyword>
<evidence type="ECO:0000256" key="15">
    <source>
        <dbReference type="RuleBase" id="RU368018"/>
    </source>
</evidence>
<protein>
    <recommendedName>
        <fullName evidence="5 15">Non-structural maintenance of chromosomes element 1 homolog</fullName>
        <ecNumber evidence="4 15">2.3.2.27</ecNumber>
    </recommendedName>
</protein>
<dbReference type="GO" id="GO:0061630">
    <property type="term" value="F:ubiquitin protein ligase activity"/>
    <property type="evidence" value="ECO:0007669"/>
    <property type="project" value="UniProtKB-EC"/>
</dbReference>
<evidence type="ECO:0000256" key="1">
    <source>
        <dbReference type="ARBA" id="ARBA00000900"/>
    </source>
</evidence>
<evidence type="ECO:0000313" key="19">
    <source>
        <dbReference type="Proteomes" id="UP000017836"/>
    </source>
</evidence>
<keyword evidence="9 15" id="KW-0863">Zinc-finger</keyword>
<comment type="subunit">
    <text evidence="15">Component of the Smc5-Smc6 complex.</text>
</comment>
<gene>
    <name evidence="18" type="ORF">AMTR_s00101p00070200</name>
</gene>
<dbReference type="GO" id="GO:0008270">
    <property type="term" value="F:zinc ion binding"/>
    <property type="evidence" value="ECO:0007669"/>
    <property type="project" value="UniProtKB-KW"/>
</dbReference>
<proteinExistence type="inferred from homology"/>
<evidence type="ECO:0000256" key="11">
    <source>
        <dbReference type="ARBA" id="ARBA00022833"/>
    </source>
</evidence>
<keyword evidence="11 15" id="KW-0862">Zinc</keyword>
<keyword evidence="14 15" id="KW-0539">Nucleus</keyword>
<feature type="compositionally biased region" description="Basic residues" evidence="16">
    <location>
        <begin position="297"/>
        <end position="306"/>
    </location>
</feature>
<dbReference type="InterPro" id="IPR011513">
    <property type="entry name" value="Nse1"/>
</dbReference>
<dbReference type="OMA" id="WPGDKFV"/>
<feature type="domain" description="Non-structural maintenance of chromosomes element 1 RING C4HC3-type" evidence="17">
    <location>
        <begin position="198"/>
        <end position="241"/>
    </location>
</feature>
<dbReference type="InterPro" id="IPR014857">
    <property type="entry name" value="Nse1_RING_C4HC3-type"/>
</dbReference>
<evidence type="ECO:0000313" key="18">
    <source>
        <dbReference type="EMBL" id="ERM99042.1"/>
    </source>
</evidence>
<dbReference type="GO" id="GO:0000724">
    <property type="term" value="P:double-strand break repair via homologous recombination"/>
    <property type="evidence" value="ECO:0000318"/>
    <property type="project" value="GO_Central"/>
</dbReference>
<comment type="subcellular location">
    <subcellularLocation>
        <location evidence="2 15">Nucleus</location>
    </subcellularLocation>
</comment>
<dbReference type="KEGG" id="atr:18427068"/>
<keyword evidence="8 15" id="KW-0227">DNA damage</keyword>
<evidence type="ECO:0000256" key="5">
    <source>
        <dbReference type="ARBA" id="ARBA00019422"/>
    </source>
</evidence>
<dbReference type="Gene3D" id="3.30.40.10">
    <property type="entry name" value="Zinc/RING finger domain, C3HC4 (zinc finger)"/>
    <property type="match status" value="1"/>
</dbReference>
<dbReference type="GO" id="GO:0005634">
    <property type="term" value="C:nucleus"/>
    <property type="evidence" value="ECO:0000318"/>
    <property type="project" value="GO_Central"/>
</dbReference>
<dbReference type="HOGENOM" id="CLU_045153_2_0_1"/>
<dbReference type="OrthoDB" id="185455at2759"/>
<dbReference type="Gene3D" id="3.90.1150.220">
    <property type="match status" value="1"/>
</dbReference>